<comment type="caution">
    <text evidence="2">The sequence shown here is derived from an EMBL/GenBank/DDBJ whole genome shotgun (WGS) entry which is preliminary data.</text>
</comment>
<organism evidence="2 3">
    <name type="scientific">Mycoemilia scoparia</name>
    <dbReference type="NCBI Taxonomy" id="417184"/>
    <lineage>
        <taxon>Eukaryota</taxon>
        <taxon>Fungi</taxon>
        <taxon>Fungi incertae sedis</taxon>
        <taxon>Zoopagomycota</taxon>
        <taxon>Kickxellomycotina</taxon>
        <taxon>Kickxellomycetes</taxon>
        <taxon>Kickxellales</taxon>
        <taxon>Kickxellaceae</taxon>
        <taxon>Mycoemilia</taxon>
    </lineage>
</organism>
<accession>A0A9W8A8T7</accession>
<proteinExistence type="predicted"/>
<evidence type="ECO:0000313" key="3">
    <source>
        <dbReference type="Proteomes" id="UP001150538"/>
    </source>
</evidence>
<dbReference type="OrthoDB" id="9450131at2759"/>
<feature type="coiled-coil region" evidence="1">
    <location>
        <begin position="130"/>
        <end position="166"/>
    </location>
</feature>
<protein>
    <submittedName>
        <fullName evidence="2">Uncharacterized protein</fullName>
    </submittedName>
</protein>
<dbReference type="SUPFAM" id="SSF48452">
    <property type="entry name" value="TPR-like"/>
    <property type="match status" value="1"/>
</dbReference>
<dbReference type="Gene3D" id="1.25.40.10">
    <property type="entry name" value="Tetratricopeptide repeat domain"/>
    <property type="match status" value="1"/>
</dbReference>
<reference evidence="2" key="1">
    <citation type="submission" date="2022-07" db="EMBL/GenBank/DDBJ databases">
        <title>Phylogenomic reconstructions and comparative analyses of Kickxellomycotina fungi.</title>
        <authorList>
            <person name="Reynolds N.K."/>
            <person name="Stajich J.E."/>
            <person name="Barry K."/>
            <person name="Grigoriev I.V."/>
            <person name="Crous P."/>
            <person name="Smith M.E."/>
        </authorList>
    </citation>
    <scope>NUCLEOTIDE SEQUENCE</scope>
    <source>
        <strain evidence="2">NBRC 100468</strain>
    </source>
</reference>
<dbReference type="AlphaFoldDB" id="A0A9W8A8T7"/>
<dbReference type="EMBL" id="JANBPU010000021">
    <property type="protein sequence ID" value="KAJ1919835.1"/>
    <property type="molecule type" value="Genomic_DNA"/>
</dbReference>
<gene>
    <name evidence="2" type="ORF">H4219_001744</name>
</gene>
<keyword evidence="1" id="KW-0175">Coiled coil</keyword>
<dbReference type="InterPro" id="IPR051864">
    <property type="entry name" value="NCF2_NOXA1"/>
</dbReference>
<dbReference type="PANTHER" id="PTHR15175">
    <property type="entry name" value="NEUTROPHIL CYTOSOLIC FACTOR 2, NEUTROPHIL NADPH OXIDASE FACTOR 2"/>
    <property type="match status" value="1"/>
</dbReference>
<dbReference type="Proteomes" id="UP001150538">
    <property type="component" value="Unassembled WGS sequence"/>
</dbReference>
<name>A0A9W8A8T7_9FUNG</name>
<evidence type="ECO:0000313" key="2">
    <source>
        <dbReference type="EMBL" id="KAJ1919835.1"/>
    </source>
</evidence>
<dbReference type="PANTHER" id="PTHR15175:SF0">
    <property type="entry name" value="SH3 DOMAIN-CONTAINING PROTEIN C23A1.17"/>
    <property type="match status" value="1"/>
</dbReference>
<sequence length="197" mass="23056">MSLECYTKAMKRDGYMAVAYLQRGITYVLLHKYFKALKMEIVPLDEAIKDFTKVLQVMGEREFIDYTQLGLHYALYRWEVLYNLGLCYYHKKMFGVAQKRMCEASLAVAINPTIISNHSLLIDNIAVNKINVLKSRLEHTKNKQERKNAEKHISELEHQHNLLSKVRNLQDKGNIIINKEDWIEVAKRKNGKVIMNI</sequence>
<keyword evidence="3" id="KW-1185">Reference proteome</keyword>
<evidence type="ECO:0000256" key="1">
    <source>
        <dbReference type="SAM" id="Coils"/>
    </source>
</evidence>
<dbReference type="InterPro" id="IPR011990">
    <property type="entry name" value="TPR-like_helical_dom_sf"/>
</dbReference>